<accession>A0A3S4CA24</accession>
<feature type="region of interest" description="Disordered" evidence="1">
    <location>
        <begin position="66"/>
        <end position="108"/>
    </location>
</feature>
<dbReference type="EMBL" id="OUUZ01000015">
    <property type="protein sequence ID" value="SPQ25330.1"/>
    <property type="molecule type" value="Genomic_DNA"/>
</dbReference>
<feature type="compositionally biased region" description="Low complexity" evidence="1">
    <location>
        <begin position="167"/>
        <end position="181"/>
    </location>
</feature>
<organism evidence="2 3">
    <name type="scientific">Thermothielavioides terrestris</name>
    <dbReference type="NCBI Taxonomy" id="2587410"/>
    <lineage>
        <taxon>Eukaryota</taxon>
        <taxon>Fungi</taxon>
        <taxon>Dikarya</taxon>
        <taxon>Ascomycota</taxon>
        <taxon>Pezizomycotina</taxon>
        <taxon>Sordariomycetes</taxon>
        <taxon>Sordariomycetidae</taxon>
        <taxon>Sordariales</taxon>
        <taxon>Chaetomiaceae</taxon>
        <taxon>Thermothielavioides</taxon>
    </lineage>
</organism>
<evidence type="ECO:0000313" key="2">
    <source>
        <dbReference type="EMBL" id="SPQ25330.1"/>
    </source>
</evidence>
<dbReference type="AlphaFoldDB" id="A0A3S4CA24"/>
<name>A0A3S4CA24_9PEZI</name>
<gene>
    <name evidence="2" type="ORF">TT172_LOCUS7749</name>
</gene>
<evidence type="ECO:0000256" key="1">
    <source>
        <dbReference type="SAM" id="MobiDB-lite"/>
    </source>
</evidence>
<proteinExistence type="predicted"/>
<feature type="region of interest" description="Disordered" evidence="1">
    <location>
        <begin position="136"/>
        <end position="182"/>
    </location>
</feature>
<reference evidence="2 3" key="1">
    <citation type="submission" date="2018-04" db="EMBL/GenBank/DDBJ databases">
        <authorList>
            <person name="Huttner S."/>
            <person name="Dainat J."/>
        </authorList>
    </citation>
    <scope>NUCLEOTIDE SEQUENCE [LARGE SCALE GENOMIC DNA]</scope>
</reference>
<dbReference type="Proteomes" id="UP000289323">
    <property type="component" value="Unassembled WGS sequence"/>
</dbReference>
<sequence>MGDAVFYSALLNSPADVSVSVGGVVQLGTWSDAPDSKSGLYHGNMPFDDLAADVVVSLTRNGNVFATGTSTATSPASDTARVRPANRRSGAGSGGRKPGLHRSGHLDEHGACTRRRLLAALRRRSVPLRTAYAHHAHFNDGGSGGSGSSRDGSGDESRAPSRASNYPTPTATPTATSPSGPCMAVGVSILVQYNDNSASGEA</sequence>
<evidence type="ECO:0000313" key="3">
    <source>
        <dbReference type="Proteomes" id="UP000289323"/>
    </source>
</evidence>
<protein>
    <submittedName>
        <fullName evidence="2">D1eb6a7a-d2c3-4a74-add6-62781f3fd77b</fullName>
    </submittedName>
</protein>
<feature type="compositionally biased region" description="Low complexity" evidence="1">
    <location>
        <begin position="66"/>
        <end position="79"/>
    </location>
</feature>